<keyword evidence="5" id="KW-0597">Phosphoprotein</keyword>
<dbReference type="PANTHER" id="PTHR45528">
    <property type="entry name" value="SENSOR HISTIDINE KINASE CPXA"/>
    <property type="match status" value="1"/>
</dbReference>
<evidence type="ECO:0000256" key="13">
    <source>
        <dbReference type="ARBA" id="ARBA00023026"/>
    </source>
</evidence>
<evidence type="ECO:0000259" key="18">
    <source>
        <dbReference type="PROSITE" id="PS50109"/>
    </source>
</evidence>
<dbReference type="GO" id="GO:0005524">
    <property type="term" value="F:ATP binding"/>
    <property type="evidence" value="ECO:0007669"/>
    <property type="project" value="UniProtKB-KW"/>
</dbReference>
<dbReference type="InterPro" id="IPR050398">
    <property type="entry name" value="HssS/ArlS-like"/>
</dbReference>
<evidence type="ECO:0000256" key="7">
    <source>
        <dbReference type="ARBA" id="ARBA00022692"/>
    </source>
</evidence>
<comment type="caution">
    <text evidence="20">The sequence shown here is derived from an EMBL/GenBank/DDBJ whole genome shotgun (WGS) entry which is preliminary data.</text>
</comment>
<dbReference type="Proteomes" id="UP000324326">
    <property type="component" value="Unassembled WGS sequence"/>
</dbReference>
<dbReference type="InterPro" id="IPR003661">
    <property type="entry name" value="HisK_dim/P_dom"/>
</dbReference>
<dbReference type="SUPFAM" id="SSF55874">
    <property type="entry name" value="ATPase domain of HSP90 chaperone/DNA topoisomerase II/histidine kinase"/>
    <property type="match status" value="1"/>
</dbReference>
<keyword evidence="13" id="KW-0843">Virulence</keyword>
<keyword evidence="14 17" id="KW-0472">Membrane</keyword>
<dbReference type="SUPFAM" id="SSF47384">
    <property type="entry name" value="Homodimeric domain of signal transducing histidine kinase"/>
    <property type="match status" value="1"/>
</dbReference>
<evidence type="ECO:0000256" key="5">
    <source>
        <dbReference type="ARBA" id="ARBA00022553"/>
    </source>
</evidence>
<evidence type="ECO:0000256" key="3">
    <source>
        <dbReference type="ARBA" id="ARBA00012438"/>
    </source>
</evidence>
<dbReference type="InterPro" id="IPR003660">
    <property type="entry name" value="HAMP_dom"/>
</dbReference>
<feature type="transmembrane region" description="Helical" evidence="17">
    <location>
        <begin position="6"/>
        <end position="31"/>
    </location>
</feature>
<keyword evidence="6" id="KW-0808">Transferase</keyword>
<feature type="domain" description="HAMP" evidence="19">
    <location>
        <begin position="185"/>
        <end position="237"/>
    </location>
</feature>
<keyword evidence="4" id="KW-1003">Cell membrane</keyword>
<evidence type="ECO:0000256" key="17">
    <source>
        <dbReference type="SAM" id="Phobius"/>
    </source>
</evidence>
<dbReference type="Pfam" id="PF00512">
    <property type="entry name" value="HisKA"/>
    <property type="match status" value="1"/>
</dbReference>
<dbReference type="Pfam" id="PF00672">
    <property type="entry name" value="HAMP"/>
    <property type="match status" value="1"/>
</dbReference>
<evidence type="ECO:0000256" key="10">
    <source>
        <dbReference type="ARBA" id="ARBA00022840"/>
    </source>
</evidence>
<evidence type="ECO:0000256" key="6">
    <source>
        <dbReference type="ARBA" id="ARBA00022679"/>
    </source>
</evidence>
<evidence type="ECO:0000256" key="12">
    <source>
        <dbReference type="ARBA" id="ARBA00023012"/>
    </source>
</evidence>
<dbReference type="CDD" id="cd16922">
    <property type="entry name" value="HATPase_EvgS-ArcB-TorS-like"/>
    <property type="match status" value="1"/>
</dbReference>
<evidence type="ECO:0000313" key="21">
    <source>
        <dbReference type="Proteomes" id="UP000324326"/>
    </source>
</evidence>
<keyword evidence="7 17" id="KW-0812">Transmembrane</keyword>
<keyword evidence="10" id="KW-0067">ATP-binding</keyword>
<evidence type="ECO:0000256" key="8">
    <source>
        <dbReference type="ARBA" id="ARBA00022741"/>
    </source>
</evidence>
<feature type="domain" description="Histidine kinase" evidence="18">
    <location>
        <begin position="245"/>
        <end position="459"/>
    </location>
</feature>
<dbReference type="CDD" id="cd06225">
    <property type="entry name" value="HAMP"/>
    <property type="match status" value="1"/>
</dbReference>
<name>A0A5M8RR89_9BACI</name>
<dbReference type="SMART" id="SM00388">
    <property type="entry name" value="HisKA"/>
    <property type="match status" value="1"/>
</dbReference>
<evidence type="ECO:0000259" key="19">
    <source>
        <dbReference type="PROSITE" id="PS50885"/>
    </source>
</evidence>
<organism evidence="20 21">
    <name type="scientific">Bacillus swezeyi</name>
    <dbReference type="NCBI Taxonomy" id="1925020"/>
    <lineage>
        <taxon>Bacteria</taxon>
        <taxon>Bacillati</taxon>
        <taxon>Bacillota</taxon>
        <taxon>Bacilli</taxon>
        <taxon>Bacillales</taxon>
        <taxon>Bacillaceae</taxon>
        <taxon>Bacillus</taxon>
    </lineage>
</organism>
<gene>
    <name evidence="20" type="ORF">DX927_17735</name>
</gene>
<dbReference type="FunFam" id="1.10.287.130:FF:000001">
    <property type="entry name" value="Two-component sensor histidine kinase"/>
    <property type="match status" value="1"/>
</dbReference>
<dbReference type="PROSITE" id="PS50885">
    <property type="entry name" value="HAMP"/>
    <property type="match status" value="1"/>
</dbReference>
<dbReference type="Pfam" id="PF02518">
    <property type="entry name" value="HATPase_c"/>
    <property type="match status" value="1"/>
</dbReference>
<keyword evidence="12" id="KW-0902">Two-component regulatory system</keyword>
<dbReference type="PANTHER" id="PTHR45528:SF11">
    <property type="entry name" value="HISTIDINE KINASE"/>
    <property type="match status" value="1"/>
</dbReference>
<dbReference type="InterPro" id="IPR036097">
    <property type="entry name" value="HisK_dim/P_sf"/>
</dbReference>
<dbReference type="InterPro" id="IPR036890">
    <property type="entry name" value="HATPase_C_sf"/>
</dbReference>
<feature type="transmembrane region" description="Helical" evidence="17">
    <location>
        <begin position="161"/>
        <end position="182"/>
    </location>
</feature>
<dbReference type="SUPFAM" id="SSF158472">
    <property type="entry name" value="HAMP domain-like"/>
    <property type="match status" value="1"/>
</dbReference>
<keyword evidence="8" id="KW-0547">Nucleotide-binding</keyword>
<dbReference type="Gene3D" id="6.10.340.10">
    <property type="match status" value="1"/>
</dbReference>
<evidence type="ECO:0000256" key="14">
    <source>
        <dbReference type="ARBA" id="ARBA00023136"/>
    </source>
</evidence>
<reference evidence="20 21" key="1">
    <citation type="submission" date="2018-08" db="EMBL/GenBank/DDBJ databases">
        <title>Bacillus phenotypic plasticity.</title>
        <authorList>
            <person name="Hurtado E."/>
        </authorList>
    </citation>
    <scope>NUCLEOTIDE SEQUENCE [LARGE SCALE GENOMIC DNA]</scope>
    <source>
        <strain evidence="20 21">427</strain>
    </source>
</reference>
<evidence type="ECO:0000256" key="1">
    <source>
        <dbReference type="ARBA" id="ARBA00000085"/>
    </source>
</evidence>
<evidence type="ECO:0000256" key="2">
    <source>
        <dbReference type="ARBA" id="ARBA00004651"/>
    </source>
</evidence>
<dbReference type="FunFam" id="3.30.565.10:FF:000006">
    <property type="entry name" value="Sensor histidine kinase WalK"/>
    <property type="match status" value="1"/>
</dbReference>
<dbReference type="EC" id="2.7.13.3" evidence="3"/>
<dbReference type="CDD" id="cd00082">
    <property type="entry name" value="HisKA"/>
    <property type="match status" value="1"/>
</dbReference>
<dbReference type="SMART" id="SM00387">
    <property type="entry name" value="HATPase_c"/>
    <property type="match status" value="1"/>
</dbReference>
<dbReference type="Gene3D" id="3.30.565.10">
    <property type="entry name" value="Histidine kinase-like ATPase, C-terminal domain"/>
    <property type="match status" value="1"/>
</dbReference>
<dbReference type="RefSeq" id="WP_148958902.1">
    <property type="nucleotide sequence ID" value="NZ_QSND01000003.1"/>
</dbReference>
<dbReference type="GO" id="GO:0000155">
    <property type="term" value="F:phosphorelay sensor kinase activity"/>
    <property type="evidence" value="ECO:0007669"/>
    <property type="project" value="InterPro"/>
</dbReference>
<dbReference type="GO" id="GO:0005886">
    <property type="term" value="C:plasma membrane"/>
    <property type="evidence" value="ECO:0007669"/>
    <property type="project" value="UniProtKB-SubCell"/>
</dbReference>
<comment type="catalytic activity">
    <reaction evidence="1">
        <text>ATP + protein L-histidine = ADP + protein N-phospho-L-histidine.</text>
        <dbReference type="EC" id="2.7.13.3"/>
    </reaction>
</comment>
<dbReference type="Gene3D" id="1.10.287.130">
    <property type="match status" value="1"/>
</dbReference>
<accession>A0A5M8RR89</accession>
<dbReference type="InterPro" id="IPR004358">
    <property type="entry name" value="Sig_transdc_His_kin-like_C"/>
</dbReference>
<dbReference type="InterPro" id="IPR005467">
    <property type="entry name" value="His_kinase_dom"/>
</dbReference>
<protein>
    <recommendedName>
        <fullName evidence="16">Heme sensor protein HssS</fullName>
        <ecNumber evidence="3">2.7.13.3</ecNumber>
    </recommendedName>
</protein>
<dbReference type="PROSITE" id="PS50109">
    <property type="entry name" value="HIS_KIN"/>
    <property type="match status" value="1"/>
</dbReference>
<dbReference type="InterPro" id="IPR003594">
    <property type="entry name" value="HATPase_dom"/>
</dbReference>
<keyword evidence="11 17" id="KW-1133">Transmembrane helix</keyword>
<dbReference type="EMBL" id="QSND01000003">
    <property type="protein sequence ID" value="KAA6449683.1"/>
    <property type="molecule type" value="Genomic_DNA"/>
</dbReference>
<dbReference type="SMART" id="SM00304">
    <property type="entry name" value="HAMP"/>
    <property type="match status" value="1"/>
</dbReference>
<evidence type="ECO:0000313" key="20">
    <source>
        <dbReference type="EMBL" id="KAA6449683.1"/>
    </source>
</evidence>
<evidence type="ECO:0000256" key="9">
    <source>
        <dbReference type="ARBA" id="ARBA00022777"/>
    </source>
</evidence>
<proteinExistence type="predicted"/>
<evidence type="ECO:0000256" key="4">
    <source>
        <dbReference type="ARBA" id="ARBA00022475"/>
    </source>
</evidence>
<evidence type="ECO:0000256" key="15">
    <source>
        <dbReference type="ARBA" id="ARBA00037219"/>
    </source>
</evidence>
<keyword evidence="9 20" id="KW-0418">Kinase</keyword>
<comment type="function">
    <text evidence="15">Member of the two-component regulatory system HssS/HssR involved in intracellular heme homeostasis and tempering of staphylococcal virulence. HssS functions as a heme sensor histidine kinase which is autophosphorylated at a histidine residue and transfers its phosphate group to an aspartate residue of HssR. HssR/HssS activates the expression of hrtAB, an efflux pump, in response to extracellular heme, hemin, hemoglobin or blood.</text>
</comment>
<dbReference type="AlphaFoldDB" id="A0A5M8RR89"/>
<dbReference type="PRINTS" id="PR00344">
    <property type="entry name" value="BCTRLSENSOR"/>
</dbReference>
<evidence type="ECO:0000256" key="16">
    <source>
        <dbReference type="ARBA" id="ARBA00040841"/>
    </source>
</evidence>
<comment type="subcellular location">
    <subcellularLocation>
        <location evidence="2">Cell membrane</location>
        <topology evidence="2">Multi-pass membrane protein</topology>
    </subcellularLocation>
</comment>
<evidence type="ECO:0000256" key="11">
    <source>
        <dbReference type="ARBA" id="ARBA00022989"/>
    </source>
</evidence>
<sequence length="459" mass="52494">MRTLYLKIVLTTIVVMILSSVAAFLVSNAYYQYNLKPYNDKKLTHMAEDVKTFYESNPNVNLDHYLRNIGDLGYQIYLVDEHGHGSFFGGPFREKDLSDQVIQSVLDGNVYHGISQFSSKGFITGFFDNILINTIGVPITDKGHQYALFFRPNTELQFGELRVFFALILLLTILISILFVLISTRYIVKPIIKLTQATKQIAKGKYDIQLNVKLRDEIGELANHFSQMAKSLEQLEAMRQEFVSNVSHEIQSPLASIQGFSQTLQSKKLSEDQRQHYLSIIENESRRMSRLSKQLLTLASLDKEKEILSKNTFDVAAQMKQVLFMIEWSWREKDLALEMELPAAFINADEQLLHQVWTNLLVNSIKFTENGGSISIKLIKKDNEYHIEIKDTGIGISQNDLPYIFNRFYKADKARSRKEAGSGLGLPITKKIIELHNGKIHVESQIGKGTTFHIYLPKN</sequence>